<dbReference type="PRINTS" id="PR00455">
    <property type="entry name" value="HTHTETR"/>
</dbReference>
<dbReference type="Pfam" id="PF00440">
    <property type="entry name" value="TetR_N"/>
    <property type="match status" value="1"/>
</dbReference>
<dbReference type="InterPro" id="IPR001647">
    <property type="entry name" value="HTH_TetR"/>
</dbReference>
<evidence type="ECO:0000313" key="7">
    <source>
        <dbReference type="Proteomes" id="UP001500383"/>
    </source>
</evidence>
<proteinExistence type="predicted"/>
<evidence type="ECO:0000256" key="4">
    <source>
        <dbReference type="PROSITE-ProRule" id="PRU00335"/>
    </source>
</evidence>
<dbReference type="InterPro" id="IPR050109">
    <property type="entry name" value="HTH-type_TetR-like_transc_reg"/>
</dbReference>
<evidence type="ECO:0000256" key="2">
    <source>
        <dbReference type="ARBA" id="ARBA00023125"/>
    </source>
</evidence>
<dbReference type="PROSITE" id="PS50977">
    <property type="entry name" value="HTH_TETR_2"/>
    <property type="match status" value="1"/>
</dbReference>
<dbReference type="InterPro" id="IPR009057">
    <property type="entry name" value="Homeodomain-like_sf"/>
</dbReference>
<accession>A0ABP4UDQ9</accession>
<protein>
    <submittedName>
        <fullName evidence="6">TetR/AcrR family transcriptional regulator</fullName>
    </submittedName>
</protein>
<comment type="caution">
    <text evidence="6">The sequence shown here is derived from an EMBL/GenBank/DDBJ whole genome shotgun (WGS) entry which is preliminary data.</text>
</comment>
<dbReference type="Proteomes" id="UP001500383">
    <property type="component" value="Unassembled WGS sequence"/>
</dbReference>
<keyword evidence="2 4" id="KW-0238">DNA-binding</keyword>
<gene>
    <name evidence="6" type="ORF">GCM10009831_08540</name>
</gene>
<keyword evidence="3" id="KW-0804">Transcription</keyword>
<dbReference type="EMBL" id="BAAAQG010000003">
    <property type="protein sequence ID" value="GAA1701759.1"/>
    <property type="molecule type" value="Genomic_DNA"/>
</dbReference>
<dbReference type="SUPFAM" id="SSF46689">
    <property type="entry name" value="Homeodomain-like"/>
    <property type="match status" value="1"/>
</dbReference>
<evidence type="ECO:0000256" key="1">
    <source>
        <dbReference type="ARBA" id="ARBA00023015"/>
    </source>
</evidence>
<feature type="domain" description="HTH tetR-type" evidence="5">
    <location>
        <begin position="4"/>
        <end position="64"/>
    </location>
</feature>
<evidence type="ECO:0000256" key="3">
    <source>
        <dbReference type="ARBA" id="ARBA00023163"/>
    </source>
</evidence>
<dbReference type="Gene3D" id="1.10.357.10">
    <property type="entry name" value="Tetracycline Repressor, domain 2"/>
    <property type="match status" value="1"/>
</dbReference>
<reference evidence="7" key="1">
    <citation type="journal article" date="2019" name="Int. J. Syst. Evol. Microbiol.">
        <title>The Global Catalogue of Microorganisms (GCM) 10K type strain sequencing project: providing services to taxonomists for standard genome sequencing and annotation.</title>
        <authorList>
            <consortium name="The Broad Institute Genomics Platform"/>
            <consortium name="The Broad Institute Genome Sequencing Center for Infectious Disease"/>
            <person name="Wu L."/>
            <person name="Ma J."/>
        </authorList>
    </citation>
    <scope>NUCLEOTIDE SEQUENCE [LARGE SCALE GENOMIC DNA]</scope>
    <source>
        <strain evidence="7">JCM 16002</strain>
    </source>
</reference>
<dbReference type="PANTHER" id="PTHR30055">
    <property type="entry name" value="HTH-TYPE TRANSCRIPTIONAL REGULATOR RUTR"/>
    <property type="match status" value="1"/>
</dbReference>
<sequence>MDGVRSRDSILDATRAVIGDVGFDGVNIAVVAKRAGVSRQTVYSIFGTREELIGEAVTERLTALVGAYESVMDSADSLLEVLVEIVIEARRRILGDPLLRALTLSGEGNPIHHPGAVDRSLEYTAHLLGPAIERFPEFADRIDFLADVGVHIGWSVMVLDDPDSRSDADLRAFLTAWLAPLLQPPS</sequence>
<keyword evidence="7" id="KW-1185">Reference proteome</keyword>
<evidence type="ECO:0000259" key="5">
    <source>
        <dbReference type="PROSITE" id="PS50977"/>
    </source>
</evidence>
<name>A0ABP4UDQ9_9ACTN</name>
<organism evidence="6 7">
    <name type="scientific">Dietzia cercidiphylli</name>
    <dbReference type="NCBI Taxonomy" id="498199"/>
    <lineage>
        <taxon>Bacteria</taxon>
        <taxon>Bacillati</taxon>
        <taxon>Actinomycetota</taxon>
        <taxon>Actinomycetes</taxon>
        <taxon>Mycobacteriales</taxon>
        <taxon>Dietziaceae</taxon>
        <taxon>Dietzia</taxon>
    </lineage>
</organism>
<keyword evidence="1" id="KW-0805">Transcription regulation</keyword>
<evidence type="ECO:0000313" key="6">
    <source>
        <dbReference type="EMBL" id="GAA1701759.1"/>
    </source>
</evidence>
<feature type="DNA-binding region" description="H-T-H motif" evidence="4">
    <location>
        <begin position="27"/>
        <end position="46"/>
    </location>
</feature>
<dbReference type="PANTHER" id="PTHR30055:SF234">
    <property type="entry name" value="HTH-TYPE TRANSCRIPTIONAL REGULATOR BETI"/>
    <property type="match status" value="1"/>
</dbReference>